<name>A0A4Q1K8U4_9FLAO</name>
<proteinExistence type="predicted"/>
<dbReference type="EMBL" id="SBKN01000003">
    <property type="protein sequence ID" value="RXR22853.1"/>
    <property type="molecule type" value="Genomic_DNA"/>
</dbReference>
<dbReference type="AlphaFoldDB" id="A0A4Q1K8U4"/>
<keyword evidence="1" id="KW-0472">Membrane</keyword>
<dbReference type="Proteomes" id="UP000289857">
    <property type="component" value="Unassembled WGS sequence"/>
</dbReference>
<keyword evidence="1" id="KW-1133">Transmembrane helix</keyword>
<organism evidence="2 3">
    <name type="scientific">Flavobacterium stagni</name>
    <dbReference type="NCBI Taxonomy" id="2506421"/>
    <lineage>
        <taxon>Bacteria</taxon>
        <taxon>Pseudomonadati</taxon>
        <taxon>Bacteroidota</taxon>
        <taxon>Flavobacteriia</taxon>
        <taxon>Flavobacteriales</taxon>
        <taxon>Flavobacteriaceae</taxon>
        <taxon>Flavobacterium</taxon>
    </lineage>
</organism>
<sequence>MDELLRFAFGLVVLAVLWYFFRTLARFVDNVAKYNKTQHEILERLDQIQKDLDELKAGGGSEQ</sequence>
<evidence type="ECO:0000256" key="1">
    <source>
        <dbReference type="SAM" id="Phobius"/>
    </source>
</evidence>
<evidence type="ECO:0000313" key="2">
    <source>
        <dbReference type="EMBL" id="RXR22853.1"/>
    </source>
</evidence>
<reference evidence="3" key="1">
    <citation type="submission" date="2019-01" db="EMBL/GenBank/DDBJ databases">
        <title>Cytophagaceae bacterium strain CAR-16.</title>
        <authorList>
            <person name="Chen W.-M."/>
        </authorList>
    </citation>
    <scope>NUCLEOTIDE SEQUENCE [LARGE SCALE GENOMIC DNA]</scope>
    <source>
        <strain evidence="3">WWJ-16</strain>
    </source>
</reference>
<feature type="transmembrane region" description="Helical" evidence="1">
    <location>
        <begin position="6"/>
        <end position="25"/>
    </location>
</feature>
<keyword evidence="1" id="KW-0812">Transmembrane</keyword>
<evidence type="ECO:0008006" key="4">
    <source>
        <dbReference type="Google" id="ProtNLM"/>
    </source>
</evidence>
<comment type="caution">
    <text evidence="2">The sequence shown here is derived from an EMBL/GenBank/DDBJ whole genome shotgun (WGS) entry which is preliminary data.</text>
</comment>
<keyword evidence="3" id="KW-1185">Reference proteome</keyword>
<protein>
    <recommendedName>
        <fullName evidence="4">DUF4083 domain-containing protein</fullName>
    </recommendedName>
</protein>
<gene>
    <name evidence="2" type="ORF">EQG61_06380</name>
</gene>
<evidence type="ECO:0000313" key="3">
    <source>
        <dbReference type="Proteomes" id="UP000289857"/>
    </source>
</evidence>
<accession>A0A4Q1K8U4</accession>
<dbReference type="RefSeq" id="WP_129461083.1">
    <property type="nucleotide sequence ID" value="NZ_SBKN01000003.1"/>
</dbReference>